<proteinExistence type="predicted"/>
<dbReference type="InterPro" id="IPR035914">
    <property type="entry name" value="Sperma_CUB_dom_sf"/>
</dbReference>
<accession>A0ABD0K770</accession>
<comment type="caution">
    <text evidence="5">The sequence shown here is derived from an EMBL/GenBank/DDBJ whole genome shotgun (WGS) entry which is preliminary data.</text>
</comment>
<protein>
    <recommendedName>
        <fullName evidence="4">C-type lectin domain-containing protein</fullName>
    </recommendedName>
</protein>
<feature type="signal peptide" evidence="3">
    <location>
        <begin position="1"/>
        <end position="24"/>
    </location>
</feature>
<evidence type="ECO:0000256" key="1">
    <source>
        <dbReference type="ARBA" id="ARBA00023157"/>
    </source>
</evidence>
<sequence>MAVTRSTWTNPSVVLLLCVTTAVTENTTSTSIFDIKRAAATVSTSVVVTSDDADSEKYSPQLELNFTSNTTGYIQTPGWDGDRKYPMLMNSWAGVEVPGQHSVMVSFVSVNLQFYRYELCKPQLSARDVVWVYAGGKTSGDLFWKSCIRSPVPEPTLLNVSSLHVHFTSEEAKARFRGTGFRLLFSFHRQDEQLTQLDGGLWNCSVPVWERFKQHFPCNLQQECVNWEDEANCPYKDDKKCGQGHISLGGGCYFYVRSREQITWTEASVSCLLRDAALASLNTPEEWHDVMKLLQNYSEDEVYIGLRSASPGMPTMYRNTFQWSDGTVAYYVHAIGYGDKPYCAYFTEKVYRRKDLEVDSCDRKDAAQHYLCETDKFPVDKVGWKTGGTTARLTQNSVVWFSNSSFSFVTCPSGHVTYEFLACDAKSACWSRGNTPANGCRAPLFTCSNGHEHVTYTFVCDFRPDCSDASDEKFCVFAPCRKAEFPCSNRR</sequence>
<evidence type="ECO:0000256" key="3">
    <source>
        <dbReference type="SAM" id="SignalP"/>
    </source>
</evidence>
<dbReference type="Proteomes" id="UP001519460">
    <property type="component" value="Unassembled WGS sequence"/>
</dbReference>
<dbReference type="Gene3D" id="2.60.120.290">
    <property type="entry name" value="Spermadhesin, CUB domain"/>
    <property type="match status" value="1"/>
</dbReference>
<dbReference type="AlphaFoldDB" id="A0ABD0K770"/>
<evidence type="ECO:0000313" key="6">
    <source>
        <dbReference type="Proteomes" id="UP001519460"/>
    </source>
</evidence>
<evidence type="ECO:0000259" key="4">
    <source>
        <dbReference type="PROSITE" id="PS50041"/>
    </source>
</evidence>
<name>A0ABD0K770_9CAEN</name>
<dbReference type="Pfam" id="PF00057">
    <property type="entry name" value="Ldl_recept_a"/>
    <property type="match status" value="1"/>
</dbReference>
<feature type="disulfide bond" evidence="2">
    <location>
        <begin position="460"/>
        <end position="475"/>
    </location>
</feature>
<dbReference type="CDD" id="cd00112">
    <property type="entry name" value="LDLa"/>
    <property type="match status" value="1"/>
</dbReference>
<gene>
    <name evidence="5" type="ORF">BaRGS_00025776</name>
</gene>
<dbReference type="InterPro" id="IPR001304">
    <property type="entry name" value="C-type_lectin-like"/>
</dbReference>
<feature type="non-terminal residue" evidence="5">
    <location>
        <position position="491"/>
    </location>
</feature>
<dbReference type="EMBL" id="JACVVK020000235">
    <property type="protein sequence ID" value="KAK7482999.1"/>
    <property type="molecule type" value="Genomic_DNA"/>
</dbReference>
<keyword evidence="6" id="KW-1185">Reference proteome</keyword>
<feature type="chain" id="PRO_5044802500" description="C-type lectin domain-containing protein" evidence="3">
    <location>
        <begin position="25"/>
        <end position="491"/>
    </location>
</feature>
<feature type="domain" description="C-type lectin" evidence="4">
    <location>
        <begin position="248"/>
        <end position="364"/>
    </location>
</feature>
<dbReference type="Pfam" id="PF00059">
    <property type="entry name" value="Lectin_C"/>
    <property type="match status" value="1"/>
</dbReference>
<dbReference type="PROSITE" id="PS50068">
    <property type="entry name" value="LDLRA_2"/>
    <property type="match status" value="1"/>
</dbReference>
<dbReference type="Gene3D" id="3.10.100.10">
    <property type="entry name" value="Mannose-Binding Protein A, subunit A"/>
    <property type="match status" value="1"/>
</dbReference>
<evidence type="ECO:0000256" key="2">
    <source>
        <dbReference type="PROSITE-ProRule" id="PRU00124"/>
    </source>
</evidence>
<dbReference type="CDD" id="cd00041">
    <property type="entry name" value="CUB"/>
    <property type="match status" value="1"/>
</dbReference>
<organism evidence="5 6">
    <name type="scientific">Batillaria attramentaria</name>
    <dbReference type="NCBI Taxonomy" id="370345"/>
    <lineage>
        <taxon>Eukaryota</taxon>
        <taxon>Metazoa</taxon>
        <taxon>Spiralia</taxon>
        <taxon>Lophotrochozoa</taxon>
        <taxon>Mollusca</taxon>
        <taxon>Gastropoda</taxon>
        <taxon>Caenogastropoda</taxon>
        <taxon>Sorbeoconcha</taxon>
        <taxon>Cerithioidea</taxon>
        <taxon>Batillariidae</taxon>
        <taxon>Batillaria</taxon>
    </lineage>
</organism>
<keyword evidence="3" id="KW-0732">Signal</keyword>
<dbReference type="PROSITE" id="PS50041">
    <property type="entry name" value="C_TYPE_LECTIN_2"/>
    <property type="match status" value="1"/>
</dbReference>
<dbReference type="CDD" id="cd00037">
    <property type="entry name" value="CLECT"/>
    <property type="match status" value="1"/>
</dbReference>
<dbReference type="InterPro" id="IPR036055">
    <property type="entry name" value="LDL_receptor-like_sf"/>
</dbReference>
<comment type="caution">
    <text evidence="2">Lacks conserved residue(s) required for the propagation of feature annotation.</text>
</comment>
<evidence type="ECO:0000313" key="5">
    <source>
        <dbReference type="EMBL" id="KAK7482999.1"/>
    </source>
</evidence>
<dbReference type="PANTHER" id="PTHR22722:SF14">
    <property type="entry name" value="MEGALIN, ISOFORM A"/>
    <property type="match status" value="1"/>
</dbReference>
<dbReference type="SMART" id="SM00192">
    <property type="entry name" value="LDLa"/>
    <property type="match status" value="2"/>
</dbReference>
<dbReference type="SUPFAM" id="SSF57424">
    <property type="entry name" value="LDL receptor-like module"/>
    <property type="match status" value="1"/>
</dbReference>
<dbReference type="InterPro" id="IPR016186">
    <property type="entry name" value="C-type_lectin-like/link_sf"/>
</dbReference>
<dbReference type="SMART" id="SM00034">
    <property type="entry name" value="CLECT"/>
    <property type="match status" value="1"/>
</dbReference>
<dbReference type="InterPro" id="IPR002172">
    <property type="entry name" value="LDrepeatLR_classA_rpt"/>
</dbReference>
<dbReference type="SUPFAM" id="SSF56436">
    <property type="entry name" value="C-type lectin-like"/>
    <property type="match status" value="1"/>
</dbReference>
<dbReference type="InterPro" id="IPR051221">
    <property type="entry name" value="LDLR-related"/>
</dbReference>
<dbReference type="PANTHER" id="PTHR22722">
    <property type="entry name" value="LOW-DENSITY LIPOPROTEIN RECEPTOR-RELATED PROTEIN 2-RELATED"/>
    <property type="match status" value="1"/>
</dbReference>
<dbReference type="InterPro" id="IPR016187">
    <property type="entry name" value="CTDL_fold"/>
</dbReference>
<reference evidence="5 6" key="1">
    <citation type="journal article" date="2023" name="Sci. Data">
        <title>Genome assembly of the Korean intertidal mud-creeper Batillaria attramentaria.</title>
        <authorList>
            <person name="Patra A.K."/>
            <person name="Ho P.T."/>
            <person name="Jun S."/>
            <person name="Lee S.J."/>
            <person name="Kim Y."/>
            <person name="Won Y.J."/>
        </authorList>
    </citation>
    <scope>NUCLEOTIDE SEQUENCE [LARGE SCALE GENOMIC DNA]</scope>
    <source>
        <strain evidence="5">Wonlab-2016</strain>
    </source>
</reference>
<dbReference type="InterPro" id="IPR000859">
    <property type="entry name" value="CUB_dom"/>
</dbReference>
<dbReference type="Gene3D" id="4.10.400.10">
    <property type="entry name" value="Low-density Lipoprotein Receptor"/>
    <property type="match status" value="1"/>
</dbReference>
<keyword evidence="1 2" id="KW-1015">Disulfide bond</keyword>
<dbReference type="SUPFAM" id="SSF49854">
    <property type="entry name" value="Spermadhesin, CUB domain"/>
    <property type="match status" value="1"/>
</dbReference>